<name>A0ABY6E3K2_9ACTN</name>
<gene>
    <name evidence="1" type="ORF">N8I84_22990</name>
</gene>
<evidence type="ECO:0008006" key="3">
    <source>
        <dbReference type="Google" id="ProtNLM"/>
    </source>
</evidence>
<dbReference type="EMBL" id="CP106793">
    <property type="protein sequence ID" value="UXY21237.1"/>
    <property type="molecule type" value="Genomic_DNA"/>
</dbReference>
<evidence type="ECO:0000313" key="1">
    <source>
        <dbReference type="EMBL" id="UXY21237.1"/>
    </source>
</evidence>
<evidence type="ECO:0000313" key="2">
    <source>
        <dbReference type="Proteomes" id="UP001061298"/>
    </source>
</evidence>
<accession>A0ABY6E3K2</accession>
<protein>
    <recommendedName>
        <fullName evidence="3">ABC transporter substrate-binding protein</fullName>
    </recommendedName>
</protein>
<reference evidence="1" key="1">
    <citation type="submission" date="2022-10" db="EMBL/GenBank/DDBJ databases">
        <authorList>
            <person name="Mo P."/>
        </authorList>
    </citation>
    <scope>NUCLEOTIDE SEQUENCE</scope>
    <source>
        <strain evidence="1">HUAS 13-4</strain>
    </source>
</reference>
<dbReference type="InterPro" id="IPR028082">
    <property type="entry name" value="Peripla_BP_I"/>
</dbReference>
<keyword evidence="2" id="KW-1185">Reference proteome</keyword>
<sequence length="923" mass="101543">MATVEPVFEHADRLFDLLRRLVRRPGKGEVPSEVPERDGIPILGLLGDHQDGLAEQVVAALGAAQPRSVPHELVDLDLRRAEVVAERGDPSAANHLDPDWQRAELCRRILVQLADEYSSPRYGHDRSVRFRRLGLVNWLLEMTDTVRQPDSQHGQIVLRRLRDRELERRRLFGFMRSPSTEVALQGNVPWWAYLLGLHLLPIIWFRVWRGLGSEYRWLLRQPYMAPADPGTFIGFAVRLTQPRWGREDPTQISKLMINAFLEDLRVAYRRRPWRRRAYRRTAYCVAFLKGVSEDNGGLEIVRLFAEVRNDTGAFDPLLLVVSRPEALVEPVPVRELTGTGQDGRHRGLPPYEAWCEQLRNAGGGRNAEFWYLPVRVSAPLPIGDPGRDAQDERTSVARRLQVPPPPVWAGRTATVVSLALTFALIATGIAYGVANEWEWRRQHCGLSRSDPDARTLQRESTDECVGVAPHGFAFGSTDPRVQQTLRTIARQNAEAERKHAADPSRRLVTLVHLSALLSAPMGETSNTLSYAREQLQGAASAQRRQLDRQGPDEPLLRIFPAAAGSGMRFGADVASTIKRMMRTDPTIVGVTGLDQSRKATITTIGALTRVGLPMVATTLSADTLPENSALYYQVSPQNRREAAISAAYADHLADSGKLKERAVRVVYSLDATDEYSANLRADAVAAFRHAGFHVDEQGYVPSPAPADGSSGPGARTIGEQACGYRGLVFFTGRSEDFETILGATNDTCGSSPPTFLGGDDVARLGADPGRRRAFPRVPYEFLDFTVGSASCNGHSDLYSTMQELFPDECRNVQDTSLDGHAALAFDAANLYLKAIARLQDTAPDTPLTPAAVWYALSGIHGSAALDGESGRIDFGGAVGRQVPVDKLVSVQRVEGAQRPQQMGFCGRRGSDEGAAWCPPSEAG</sequence>
<dbReference type="Gene3D" id="3.40.50.2300">
    <property type="match status" value="2"/>
</dbReference>
<dbReference type="SUPFAM" id="SSF53822">
    <property type="entry name" value="Periplasmic binding protein-like I"/>
    <property type="match status" value="1"/>
</dbReference>
<proteinExistence type="predicted"/>
<dbReference type="Proteomes" id="UP001061298">
    <property type="component" value="Chromosome"/>
</dbReference>
<dbReference type="RefSeq" id="WP_263231278.1">
    <property type="nucleotide sequence ID" value="NZ_CP106793.1"/>
</dbReference>
<organism evidence="1 2">
    <name type="scientific">Streptomyces cynarae</name>
    <dbReference type="NCBI Taxonomy" id="2981134"/>
    <lineage>
        <taxon>Bacteria</taxon>
        <taxon>Bacillati</taxon>
        <taxon>Actinomycetota</taxon>
        <taxon>Actinomycetes</taxon>
        <taxon>Kitasatosporales</taxon>
        <taxon>Streptomycetaceae</taxon>
        <taxon>Streptomyces</taxon>
    </lineage>
</organism>